<comment type="caution">
    <text evidence="1">The sequence shown here is derived from an EMBL/GenBank/DDBJ whole genome shotgun (WGS) entry which is preliminary data.</text>
</comment>
<protein>
    <submittedName>
        <fullName evidence="1">Uncharacterized protein</fullName>
    </submittedName>
</protein>
<evidence type="ECO:0000313" key="1">
    <source>
        <dbReference type="EMBL" id="RPE70914.1"/>
    </source>
</evidence>
<dbReference type="AlphaFoldDB" id="A0A3N4VD97"/>
<dbReference type="EMBL" id="RKQK01000001">
    <property type="protein sequence ID" value="RPE70914.1"/>
    <property type="molecule type" value="Genomic_DNA"/>
</dbReference>
<name>A0A3N4VD97_9RHOB</name>
<proteinExistence type="predicted"/>
<sequence>MPPEGGIKLGCGKHADLWVSKEGGVPSLESQQFRHLFALSPA</sequence>
<dbReference type="Proteomes" id="UP000269689">
    <property type="component" value="Unassembled WGS sequence"/>
</dbReference>
<evidence type="ECO:0000313" key="2">
    <source>
        <dbReference type="Proteomes" id="UP000269689"/>
    </source>
</evidence>
<accession>A0A3N4VD97</accession>
<organism evidence="1 2">
    <name type="scientific">Pacificibacter maritimus</name>
    <dbReference type="NCBI Taxonomy" id="762213"/>
    <lineage>
        <taxon>Bacteria</taxon>
        <taxon>Pseudomonadati</taxon>
        <taxon>Pseudomonadota</taxon>
        <taxon>Alphaproteobacteria</taxon>
        <taxon>Rhodobacterales</taxon>
        <taxon>Roseobacteraceae</taxon>
        <taxon>Pacificibacter</taxon>
    </lineage>
</organism>
<keyword evidence="2" id="KW-1185">Reference proteome</keyword>
<reference evidence="1 2" key="1">
    <citation type="submission" date="2018-11" db="EMBL/GenBank/DDBJ databases">
        <title>Genomic Encyclopedia of Type Strains, Phase IV (KMG-IV): sequencing the most valuable type-strain genomes for metagenomic binning, comparative biology and taxonomic classification.</title>
        <authorList>
            <person name="Goeker M."/>
        </authorList>
    </citation>
    <scope>NUCLEOTIDE SEQUENCE [LARGE SCALE GENOMIC DNA]</scope>
    <source>
        <strain evidence="1 2">DSM 104731</strain>
    </source>
</reference>
<gene>
    <name evidence="1" type="ORF">EDD53_0024</name>
</gene>